<dbReference type="AlphaFoldDB" id="A0A4R1J776"/>
<protein>
    <recommendedName>
        <fullName evidence="2">Macrodomain Ori protein</fullName>
    </recommendedName>
</protein>
<comment type="similarity">
    <text evidence="1">Belongs to the MaoP family.</text>
</comment>
<proteinExistence type="inferred from homology"/>
<dbReference type="EMBL" id="SMGD01000019">
    <property type="protein sequence ID" value="TCK46302.1"/>
    <property type="molecule type" value="Genomic_DNA"/>
</dbReference>
<evidence type="ECO:0000256" key="2">
    <source>
        <dbReference type="ARBA" id="ARBA00093628"/>
    </source>
</evidence>
<sequence>MLCIVLEEMKLVMSGSFATNRRFYDDKHFPRGFSRSGVFTIKEAQVLESFGHAFKELDEQIRQPNDVVEQHFVAVCRGEQTAESLEEKTWLKFKQRTGRRRFHALVGSPKVIAGNDDYVSNDDDDVALED</sequence>
<dbReference type="Proteomes" id="UP000295565">
    <property type="component" value="Unassembled WGS sequence"/>
</dbReference>
<evidence type="ECO:0000313" key="3">
    <source>
        <dbReference type="EMBL" id="TCK46302.1"/>
    </source>
</evidence>
<dbReference type="InterPro" id="IPR007335">
    <property type="entry name" value="DUF413"/>
</dbReference>
<keyword evidence="4" id="KW-1185">Reference proteome</keyword>
<name>A0A4R1J776_9GAMM</name>
<reference evidence="3 4" key="1">
    <citation type="submission" date="2019-03" db="EMBL/GenBank/DDBJ databases">
        <title>Genomic Encyclopedia of Type Strains, Phase IV (KMG-IV): sequencing the most valuable type-strain genomes for metagenomic binning, comparative biology and taxonomic classification.</title>
        <authorList>
            <person name="Goeker M."/>
        </authorList>
    </citation>
    <scope>NUCLEOTIDE SEQUENCE [LARGE SCALE GENOMIC DNA]</scope>
    <source>
        <strain evidence="3 4">DSM 18577</strain>
    </source>
</reference>
<organism evidence="3 4">
    <name type="scientific">Celerinatantimonas diazotrophica</name>
    <dbReference type="NCBI Taxonomy" id="412034"/>
    <lineage>
        <taxon>Bacteria</taxon>
        <taxon>Pseudomonadati</taxon>
        <taxon>Pseudomonadota</taxon>
        <taxon>Gammaproteobacteria</taxon>
        <taxon>Celerinatantimonadaceae</taxon>
        <taxon>Celerinatantimonas</taxon>
    </lineage>
</organism>
<evidence type="ECO:0000313" key="4">
    <source>
        <dbReference type="Proteomes" id="UP000295565"/>
    </source>
</evidence>
<comment type="caution">
    <text evidence="3">The sequence shown here is derived from an EMBL/GenBank/DDBJ whole genome shotgun (WGS) entry which is preliminary data.</text>
</comment>
<evidence type="ECO:0000256" key="1">
    <source>
        <dbReference type="ARBA" id="ARBA00093464"/>
    </source>
</evidence>
<gene>
    <name evidence="3" type="ORF">EV690_3578</name>
</gene>
<dbReference type="Pfam" id="PF04219">
    <property type="entry name" value="DUF413"/>
    <property type="match status" value="1"/>
</dbReference>
<accession>A0A4R1J776</accession>